<proteinExistence type="predicted"/>
<accession>A0A0C2IU13</accession>
<dbReference type="AlphaFoldDB" id="A0A0C2IU13"/>
<sequence>MTIHIQYTNLRNISDTWTETIYYHLKLLNITCSKTLEYMNRKILFRYIVISEKKQKYSSSIKFNVKIYKISQFQEQNLIFEIELTAQTLGIFQIPGRKPSTITSNYWTQFVRKHLRLVMATIKTPR</sequence>
<name>A0A0C2IU13_THEKT</name>
<protein>
    <submittedName>
        <fullName evidence="1">Uncharacterized protein</fullName>
    </submittedName>
</protein>
<dbReference type="EMBL" id="JWZT01005706">
    <property type="protein sequence ID" value="KII60327.1"/>
    <property type="molecule type" value="Genomic_DNA"/>
</dbReference>
<organism evidence="1 2">
    <name type="scientific">Thelohanellus kitauei</name>
    <name type="common">Myxosporean</name>
    <dbReference type="NCBI Taxonomy" id="669202"/>
    <lineage>
        <taxon>Eukaryota</taxon>
        <taxon>Metazoa</taxon>
        <taxon>Cnidaria</taxon>
        <taxon>Myxozoa</taxon>
        <taxon>Myxosporea</taxon>
        <taxon>Bivalvulida</taxon>
        <taxon>Platysporina</taxon>
        <taxon>Myxobolidae</taxon>
        <taxon>Thelohanellus</taxon>
    </lineage>
</organism>
<keyword evidence="2" id="KW-1185">Reference proteome</keyword>
<evidence type="ECO:0000313" key="2">
    <source>
        <dbReference type="Proteomes" id="UP000031668"/>
    </source>
</evidence>
<comment type="caution">
    <text evidence="1">The sequence shown here is derived from an EMBL/GenBank/DDBJ whole genome shotgun (WGS) entry which is preliminary data.</text>
</comment>
<evidence type="ECO:0000313" key="1">
    <source>
        <dbReference type="EMBL" id="KII60327.1"/>
    </source>
</evidence>
<gene>
    <name evidence="1" type="ORF">RF11_15360</name>
</gene>
<reference evidence="1 2" key="1">
    <citation type="journal article" date="2014" name="Genome Biol. Evol.">
        <title>The genome of the myxosporean Thelohanellus kitauei shows adaptations to nutrient acquisition within its fish host.</title>
        <authorList>
            <person name="Yang Y."/>
            <person name="Xiong J."/>
            <person name="Zhou Z."/>
            <person name="Huo F."/>
            <person name="Miao W."/>
            <person name="Ran C."/>
            <person name="Liu Y."/>
            <person name="Zhang J."/>
            <person name="Feng J."/>
            <person name="Wang M."/>
            <person name="Wang M."/>
            <person name="Wang L."/>
            <person name="Yao B."/>
        </authorList>
    </citation>
    <scope>NUCLEOTIDE SEQUENCE [LARGE SCALE GENOMIC DNA]</scope>
    <source>
        <strain evidence="1">Wuqing</strain>
    </source>
</reference>
<dbReference type="Proteomes" id="UP000031668">
    <property type="component" value="Unassembled WGS sequence"/>
</dbReference>